<keyword evidence="1" id="KW-0067">ATP-binding</keyword>
<comment type="similarity">
    <text evidence="1">Belongs to the archaeal 6-HMPDK family.</text>
</comment>
<dbReference type="InterPro" id="IPR002826">
    <property type="entry name" value="MptE-like"/>
</dbReference>
<keyword evidence="1" id="KW-0460">Magnesium</keyword>
<dbReference type="GO" id="GO:0016301">
    <property type="term" value="F:kinase activity"/>
    <property type="evidence" value="ECO:0007669"/>
    <property type="project" value="UniProtKB-KW"/>
</dbReference>
<gene>
    <name evidence="1" type="primary">mptE</name>
    <name evidence="3" type="ORF">HSR121_1867</name>
</gene>
<keyword evidence="1" id="KW-0808">Transferase</keyword>
<dbReference type="GO" id="GO:0003848">
    <property type="term" value="F:2-amino-4-hydroxy-6-hydroxymethyldihydropteridine diphosphokinase activity"/>
    <property type="evidence" value="ECO:0007669"/>
    <property type="project" value="UniProtKB-UniRule"/>
</dbReference>
<dbReference type="AlphaFoldDB" id="A0A897N122"/>
<comment type="function">
    <text evidence="1">Catalyzes the transfer of diphosphate from ATP to 6-hydroxymethyl-7,8-dihydropterin (6-HMD), leading to 6-hydroxymethyl-7,8-dihydropterin diphosphate (6-HMDP).</text>
</comment>
<dbReference type="Proteomes" id="UP000663525">
    <property type="component" value="Chromosome"/>
</dbReference>
<dbReference type="GO" id="GO:0000287">
    <property type="term" value="F:magnesium ion binding"/>
    <property type="evidence" value="ECO:0007669"/>
    <property type="project" value="UniProtKB-UniRule"/>
</dbReference>
<dbReference type="RefSeq" id="WP_229112666.1">
    <property type="nucleotide sequence ID" value="NZ_CP064787.1"/>
</dbReference>
<dbReference type="EMBL" id="CP064787">
    <property type="protein sequence ID" value="QSG06201.1"/>
    <property type="molecule type" value="Genomic_DNA"/>
</dbReference>
<dbReference type="PANTHER" id="PTHR39648:SF1">
    <property type="entry name" value="6-HYDROXYMETHYL-7,8-DIHYDROPTERIN PYROPHOSPHOKINASE"/>
    <property type="match status" value="1"/>
</dbReference>
<organism evidence="3 4">
    <name type="scientific">Halapricum desulfuricans</name>
    <dbReference type="NCBI Taxonomy" id="2841257"/>
    <lineage>
        <taxon>Archaea</taxon>
        <taxon>Methanobacteriati</taxon>
        <taxon>Methanobacteriota</taxon>
        <taxon>Stenosarchaea group</taxon>
        <taxon>Halobacteria</taxon>
        <taxon>Halobacteriales</taxon>
        <taxon>Haloarculaceae</taxon>
        <taxon>Halapricum</taxon>
    </lineage>
</organism>
<keyword evidence="1" id="KW-0289">Folate biosynthesis</keyword>
<reference evidence="3" key="1">
    <citation type="submission" date="2020-11" db="EMBL/GenBank/DDBJ databases">
        <title>Carbohydrate-dependent, anaerobic sulfur respiration: A novel catabolism in halophilic archaea.</title>
        <authorList>
            <person name="Sorokin D.Y."/>
            <person name="Messina E."/>
            <person name="Smedile F."/>
            <person name="La Cono V."/>
            <person name="Hallsworth J.E."/>
            <person name="Yakimov M.M."/>
        </authorList>
    </citation>
    <scope>NUCLEOTIDE SEQUENCE</scope>
    <source>
        <strain evidence="3">HSR12-1</strain>
    </source>
</reference>
<comment type="catalytic activity">
    <reaction evidence="1">
        <text>6-hydroxymethyl-7,8-dihydropterin + ATP = (7,8-dihydropterin-6-yl)methyl diphosphate + AMP + H(+)</text>
        <dbReference type="Rhea" id="RHEA:11412"/>
        <dbReference type="ChEBI" id="CHEBI:15378"/>
        <dbReference type="ChEBI" id="CHEBI:30616"/>
        <dbReference type="ChEBI" id="CHEBI:44841"/>
        <dbReference type="ChEBI" id="CHEBI:72950"/>
        <dbReference type="ChEBI" id="CHEBI:456215"/>
        <dbReference type="EC" id="2.7.6.3"/>
    </reaction>
</comment>
<comment type="pathway">
    <text evidence="1">Cofactor biosynthesis; tetrahydrofolate biosynthesis; 2-amino-4-hydroxy-6-hydroxymethyl-7,8-dihydropteridine diphosphate from 7,8-dihydroneopterin triphosphate: step 4/4.</text>
</comment>
<accession>A0A897N122</accession>
<comment type="cofactor">
    <cofactor evidence="1">
        <name>Mg(2+)</name>
        <dbReference type="ChEBI" id="CHEBI:18420"/>
    </cofactor>
</comment>
<dbReference type="Pfam" id="PF01973">
    <property type="entry name" value="MptE-like"/>
    <property type="match status" value="1"/>
</dbReference>
<dbReference type="HAMAP" id="MF_02131">
    <property type="entry name" value="HMPDK_arch"/>
    <property type="match status" value="1"/>
</dbReference>
<evidence type="ECO:0000256" key="1">
    <source>
        <dbReference type="HAMAP-Rule" id="MF_02131"/>
    </source>
</evidence>
<dbReference type="GO" id="GO:0005524">
    <property type="term" value="F:ATP binding"/>
    <property type="evidence" value="ECO:0007669"/>
    <property type="project" value="UniProtKB-UniRule"/>
</dbReference>
<feature type="domain" description="6-hydroxymethylpterin diphosphokinase MptE-like" evidence="2">
    <location>
        <begin position="49"/>
        <end position="185"/>
    </location>
</feature>
<dbReference type="EC" id="2.7.6.3" evidence="1"/>
<name>A0A897N122_9EURY</name>
<dbReference type="InterPro" id="IPR027510">
    <property type="entry name" value="HMPDK_MptE"/>
</dbReference>
<keyword evidence="1" id="KW-0547">Nucleotide-binding</keyword>
<evidence type="ECO:0000259" key="2">
    <source>
        <dbReference type="Pfam" id="PF01973"/>
    </source>
</evidence>
<dbReference type="GO" id="GO:0046654">
    <property type="term" value="P:tetrahydrofolate biosynthetic process"/>
    <property type="evidence" value="ECO:0007669"/>
    <property type="project" value="UniProtKB-UniRule"/>
</dbReference>
<keyword evidence="1" id="KW-0418">Kinase</keyword>
<evidence type="ECO:0000313" key="3">
    <source>
        <dbReference type="EMBL" id="QSG06201.1"/>
    </source>
</evidence>
<dbReference type="GO" id="GO:0046656">
    <property type="term" value="P:folic acid biosynthetic process"/>
    <property type="evidence" value="ECO:0007669"/>
    <property type="project" value="UniProtKB-KW"/>
</dbReference>
<dbReference type="UniPathway" id="UPA00077">
    <property type="reaction ID" value="UER00155"/>
</dbReference>
<dbReference type="PANTHER" id="PTHR39648">
    <property type="entry name" value="6-HYDROXYMETHYL-7,8-DIHYDROPTERIN PYROPHOSPHOKINASE"/>
    <property type="match status" value="1"/>
</dbReference>
<sequence length="230" mass="25193">MDFETWEPVYERILEDMGYDRGADERARDVYAGTLRALGGNVFDGSLDFAGDRVAIAGAGPSLADELDVARRADAVVAASSAGRRLLASEVGVDCLVTDLDGAPETAVRLTTYETPVAIHAHGDNAIAIQEYVPRCRLSSVLPTTQAAPRSPVRNFGGFTDGDRAAFLADHFGASELVFPGWDLDDPTVGPTKRRKLRWAERLLHWLERRRDERFDLLEGRRDGIDPIGP</sequence>
<proteinExistence type="inferred from homology"/>
<dbReference type="GeneID" id="68855454"/>
<evidence type="ECO:0000313" key="4">
    <source>
        <dbReference type="Proteomes" id="UP000663525"/>
    </source>
</evidence>
<protein>
    <recommendedName>
        <fullName evidence="1">6-hydroxymethyl-7,8-dihydropterin pyrophosphokinase</fullName>
        <shortName evidence="1">HPPK</shortName>
        <ecNumber evidence="1">2.7.6.3</ecNumber>
    </recommendedName>
    <alternativeName>
        <fullName evidence="1">2-amino-4-hydroxy-6-hydroxymethyldihydropteridine pyrophosphokinase</fullName>
    </alternativeName>
    <alternativeName>
        <fullName evidence="1">6-hydroxymethyl-7,8-dihydropterin diphosphokinase</fullName>
        <shortName evidence="1">6-HMPDK</shortName>
    </alternativeName>
    <alternativeName>
        <fullName evidence="1">7,8-dihydro-6-hydroxymethylpterin diphosphokinase</fullName>
    </alternativeName>
    <alternativeName>
        <fullName evidence="1">7,8-dihydro-6-hydroxymethylpterin pyrophosphokinase</fullName>
        <shortName evidence="1">PPPK</shortName>
    </alternativeName>
</protein>